<dbReference type="InterPro" id="IPR027417">
    <property type="entry name" value="P-loop_NTPase"/>
</dbReference>
<gene>
    <name evidence="3" type="ORF">RM698_23810</name>
</gene>
<comment type="caution">
    <text evidence="3">The sequence shown here is derived from an EMBL/GenBank/DDBJ whole genome shotgun (WGS) entry which is preliminary data.</text>
</comment>
<dbReference type="EMBL" id="JAVRET010000068">
    <property type="protein sequence ID" value="MDT0412060.1"/>
    <property type="molecule type" value="Genomic_DNA"/>
</dbReference>
<evidence type="ECO:0000313" key="3">
    <source>
        <dbReference type="EMBL" id="MDT0412060.1"/>
    </source>
</evidence>
<evidence type="ECO:0000313" key="4">
    <source>
        <dbReference type="Proteomes" id="UP001183610"/>
    </source>
</evidence>
<feature type="transmembrane region" description="Helical" evidence="2">
    <location>
        <begin position="66"/>
        <end position="99"/>
    </location>
</feature>
<dbReference type="Proteomes" id="UP001183610">
    <property type="component" value="Unassembled WGS sequence"/>
</dbReference>
<dbReference type="RefSeq" id="WP_010274757.1">
    <property type="nucleotide sequence ID" value="NZ_JAVRET010000068.1"/>
</dbReference>
<sequence>MVQRPLPRILRDGGASLTRGRDLARSAADGASDVLRPLIVLSRGLVRLLAAGRRRWTATPRERRGALLFLAAAAVLAVALTPYGPVSALVAVLAAAAWLGRDRARAPEESGPSEEQAARLASLYEALVPYFSVPEAPEPLYAHGGEWQRALSDFGFDERGRLAALTVAYPAYFADGDPESRARVERLLHAKCGRGREYHFAWDEEANRLTLTALPPLPTDIPAQPFVTSPGEVVLGLTDALAVRRTVPLVDAGGAALDVPPVVWRTGARSPEPHLLVAGRPGSGTSTLLRAIALQALRGGDVLVVDGGGTGDYTCFVGRDGVLGVECGLTGALGALEWAERETERRLVAANRARQAGEAPPEDVRRPLWVLVDRPAVLGHLARAEGLADPQSHLRVPLRHGRAAQVTVVVAEQYDCLDGLDPVVAQYAKARVALAPAGARQAAEILGAAPQSTPAGELPPGRGYARLGTGPVLRLQVPATPDPYDDSAADTHREAVLALLPRRGGSGLAKQAGPAGEEVPVEAAGAEPDEEPTTQPVRVSVADA</sequence>
<keyword evidence="2" id="KW-0472">Membrane</keyword>
<keyword evidence="2" id="KW-1133">Transmembrane helix</keyword>
<keyword evidence="2" id="KW-0812">Transmembrane</keyword>
<keyword evidence="4" id="KW-1185">Reference proteome</keyword>
<reference evidence="4" key="1">
    <citation type="submission" date="2023-07" db="EMBL/GenBank/DDBJ databases">
        <title>30 novel species of actinomycetes from the DSMZ collection.</title>
        <authorList>
            <person name="Nouioui I."/>
        </authorList>
    </citation>
    <scope>NUCLEOTIDE SEQUENCE [LARGE SCALE GENOMIC DNA]</scope>
    <source>
        <strain evidence="4">DSM 41979</strain>
    </source>
</reference>
<feature type="compositionally biased region" description="Low complexity" evidence="1">
    <location>
        <begin position="512"/>
        <end position="526"/>
    </location>
</feature>
<evidence type="ECO:0000256" key="1">
    <source>
        <dbReference type="SAM" id="MobiDB-lite"/>
    </source>
</evidence>
<organism evidence="3 4">
    <name type="scientific">Streptomyces evansiae</name>
    <dbReference type="NCBI Taxonomy" id="3075535"/>
    <lineage>
        <taxon>Bacteria</taxon>
        <taxon>Bacillati</taxon>
        <taxon>Actinomycetota</taxon>
        <taxon>Actinomycetes</taxon>
        <taxon>Kitasatosporales</taxon>
        <taxon>Streptomycetaceae</taxon>
        <taxon>Streptomyces</taxon>
    </lineage>
</organism>
<dbReference type="Gene3D" id="3.40.50.300">
    <property type="entry name" value="P-loop containing nucleotide triphosphate hydrolases"/>
    <property type="match status" value="1"/>
</dbReference>
<feature type="region of interest" description="Disordered" evidence="1">
    <location>
        <begin position="502"/>
        <end position="544"/>
    </location>
</feature>
<name>A0ABU2R607_9ACTN</name>
<keyword evidence="3" id="KW-0547">Nucleotide-binding</keyword>
<evidence type="ECO:0000256" key="2">
    <source>
        <dbReference type="SAM" id="Phobius"/>
    </source>
</evidence>
<proteinExistence type="predicted"/>
<dbReference type="GO" id="GO:0005524">
    <property type="term" value="F:ATP binding"/>
    <property type="evidence" value="ECO:0007669"/>
    <property type="project" value="UniProtKB-KW"/>
</dbReference>
<keyword evidence="3" id="KW-0067">ATP-binding</keyword>
<dbReference type="SUPFAM" id="SSF52540">
    <property type="entry name" value="P-loop containing nucleoside triphosphate hydrolases"/>
    <property type="match status" value="1"/>
</dbReference>
<accession>A0ABU2R607</accession>
<protein>
    <submittedName>
        <fullName evidence="3">ATP-binding protein</fullName>
    </submittedName>
</protein>